<reference evidence="1" key="2">
    <citation type="submission" date="2020-05" db="UniProtKB">
        <authorList>
            <consortium name="EnsemblMetazoa"/>
        </authorList>
    </citation>
    <scope>IDENTIFICATION</scope>
    <source>
        <strain evidence="1">IAEA</strain>
    </source>
</reference>
<dbReference type="Proteomes" id="UP000092445">
    <property type="component" value="Unassembled WGS sequence"/>
</dbReference>
<organism evidence="1 2">
    <name type="scientific">Glossina pallidipes</name>
    <name type="common">Tsetse fly</name>
    <dbReference type="NCBI Taxonomy" id="7398"/>
    <lineage>
        <taxon>Eukaryota</taxon>
        <taxon>Metazoa</taxon>
        <taxon>Ecdysozoa</taxon>
        <taxon>Arthropoda</taxon>
        <taxon>Hexapoda</taxon>
        <taxon>Insecta</taxon>
        <taxon>Pterygota</taxon>
        <taxon>Neoptera</taxon>
        <taxon>Endopterygota</taxon>
        <taxon>Diptera</taxon>
        <taxon>Brachycera</taxon>
        <taxon>Muscomorpha</taxon>
        <taxon>Hippoboscoidea</taxon>
        <taxon>Glossinidae</taxon>
        <taxon>Glossina</taxon>
    </lineage>
</organism>
<evidence type="ECO:0000313" key="2">
    <source>
        <dbReference type="Proteomes" id="UP000092445"/>
    </source>
</evidence>
<name>A0A1A9ZQD0_GLOPL</name>
<dbReference type="AlphaFoldDB" id="A0A1A9ZQD0"/>
<reference evidence="2" key="1">
    <citation type="submission" date="2014-03" db="EMBL/GenBank/DDBJ databases">
        <authorList>
            <person name="Aksoy S."/>
            <person name="Warren W."/>
            <person name="Wilson R.K."/>
        </authorList>
    </citation>
    <scope>NUCLEOTIDE SEQUENCE [LARGE SCALE GENOMIC DNA]</scope>
    <source>
        <strain evidence="2">IAEA</strain>
    </source>
</reference>
<accession>A0A1A9ZQD0</accession>
<sequence>MYRKIYRLHVEKWIRSTAFTTVCKESVNLYLKYQNKPEFAVKSTFKRPALHYSAKERKEHRNGLLFRFSVRHAEDMQKAPISPADIYVRIHHSDSSCILGAGGDESTFHPQLHKRREYRTTTIPVADY</sequence>
<proteinExistence type="predicted"/>
<evidence type="ECO:0000313" key="1">
    <source>
        <dbReference type="EnsemblMetazoa" id="GPAI021831-PA"/>
    </source>
</evidence>
<keyword evidence="2" id="KW-1185">Reference proteome</keyword>
<dbReference type="EnsemblMetazoa" id="GPAI021831-RA">
    <property type="protein sequence ID" value="GPAI021831-PA"/>
    <property type="gene ID" value="GPAI021831"/>
</dbReference>
<protein>
    <submittedName>
        <fullName evidence="1">Uncharacterized protein</fullName>
    </submittedName>
</protein>
<dbReference type="VEuPathDB" id="VectorBase:GPAI021831"/>